<dbReference type="GO" id="GO:0006629">
    <property type="term" value="P:lipid metabolic process"/>
    <property type="evidence" value="ECO:0007669"/>
    <property type="project" value="InterPro"/>
</dbReference>
<reference evidence="3" key="1">
    <citation type="submission" date="2021-01" db="EMBL/GenBank/DDBJ databases">
        <authorList>
            <consortium name="Genoscope - CEA"/>
            <person name="William W."/>
        </authorList>
    </citation>
    <scope>NUCLEOTIDE SEQUENCE</scope>
</reference>
<dbReference type="OrthoDB" id="1461976at2759"/>
<feature type="transmembrane region" description="Helical" evidence="1">
    <location>
        <begin position="259"/>
        <end position="279"/>
    </location>
</feature>
<keyword evidence="1" id="KW-0472">Membrane</keyword>
<sequence length="385" mass="44369">MNKGKYDFRQKKNELSNQIIHFQIIFYKRLLQILIAIQNNSITNKNTEHLKQISRFLVSVGQAISCTTLLAYLAYNYIPLNWLSLPIWVIYAFITGTTATGIWVLGHECSHFAFSDTKWLNDALGFMLHQALLVPYFSLQHSHAIHHAKTNHLYEGETHTPVIIGSKVGKIYQKMKDILGEECFTCIQIFNIAVLGWPLYFLIGVSGGSARGFTSHLIVPNKLLPKKMLLKTTISNLGMCLVIYYLYKWYLATSFAEVMALYIGPYLVVNMWLTIITSMQHNDLDIPHYDELAWTWLKGNLCTIDRNYPLWINAQHFDTGTTHVLHHLFSELPHYNAREANIYLKKVLGDLYHQDTNKLWISLYQTASLVGVQHQGNGVWKFVRT</sequence>
<dbReference type="Pfam" id="PF00487">
    <property type="entry name" value="FA_desaturase"/>
    <property type="match status" value="1"/>
</dbReference>
<evidence type="ECO:0000313" key="4">
    <source>
        <dbReference type="Proteomes" id="UP000683925"/>
    </source>
</evidence>
<keyword evidence="1" id="KW-0812">Transmembrane</keyword>
<accession>A0A8S1YM79</accession>
<feature type="transmembrane region" description="Helical" evidence="1">
    <location>
        <begin position="56"/>
        <end position="75"/>
    </location>
</feature>
<gene>
    <name evidence="3" type="ORF">POCTA_138.1.T1960020</name>
</gene>
<dbReference type="EMBL" id="CAJJDP010000200">
    <property type="protein sequence ID" value="CAD8214960.1"/>
    <property type="molecule type" value="Genomic_DNA"/>
</dbReference>
<proteinExistence type="predicted"/>
<evidence type="ECO:0000259" key="2">
    <source>
        <dbReference type="Pfam" id="PF00487"/>
    </source>
</evidence>
<feature type="transmembrane region" description="Helical" evidence="1">
    <location>
        <begin position="87"/>
        <end position="105"/>
    </location>
</feature>
<protein>
    <recommendedName>
        <fullName evidence="2">Fatty acid desaturase domain-containing protein</fullName>
    </recommendedName>
</protein>
<dbReference type="Proteomes" id="UP000683925">
    <property type="component" value="Unassembled WGS sequence"/>
</dbReference>
<dbReference type="CDD" id="cd03507">
    <property type="entry name" value="Delta12-FADS-like"/>
    <property type="match status" value="1"/>
</dbReference>
<organism evidence="3 4">
    <name type="scientific">Paramecium octaurelia</name>
    <dbReference type="NCBI Taxonomy" id="43137"/>
    <lineage>
        <taxon>Eukaryota</taxon>
        <taxon>Sar</taxon>
        <taxon>Alveolata</taxon>
        <taxon>Ciliophora</taxon>
        <taxon>Intramacronucleata</taxon>
        <taxon>Oligohymenophorea</taxon>
        <taxon>Peniculida</taxon>
        <taxon>Parameciidae</taxon>
        <taxon>Paramecium</taxon>
    </lineage>
</organism>
<feature type="domain" description="Fatty acid desaturase" evidence="2">
    <location>
        <begin position="88"/>
        <end position="350"/>
    </location>
</feature>
<evidence type="ECO:0000256" key="1">
    <source>
        <dbReference type="SAM" id="Phobius"/>
    </source>
</evidence>
<dbReference type="InterPro" id="IPR005804">
    <property type="entry name" value="FA_desaturase_dom"/>
</dbReference>
<evidence type="ECO:0000313" key="3">
    <source>
        <dbReference type="EMBL" id="CAD8214960.1"/>
    </source>
</evidence>
<name>A0A8S1YM79_PAROT</name>
<feature type="transmembrane region" description="Helical" evidence="1">
    <location>
        <begin position="228"/>
        <end position="247"/>
    </location>
</feature>
<dbReference type="InterPro" id="IPR012171">
    <property type="entry name" value="Fatty_acid_desaturase"/>
</dbReference>
<comment type="caution">
    <text evidence="3">The sequence shown here is derived from an EMBL/GenBank/DDBJ whole genome shotgun (WGS) entry which is preliminary data.</text>
</comment>
<keyword evidence="1" id="KW-1133">Transmembrane helix</keyword>
<keyword evidence="4" id="KW-1185">Reference proteome</keyword>
<dbReference type="GO" id="GO:0016491">
    <property type="term" value="F:oxidoreductase activity"/>
    <property type="evidence" value="ECO:0007669"/>
    <property type="project" value="InterPro"/>
</dbReference>
<dbReference type="AlphaFoldDB" id="A0A8S1YM79"/>
<dbReference type="PANTHER" id="PTHR32100">
    <property type="entry name" value="OMEGA-6 FATTY ACID DESATURASE, CHLOROPLASTIC"/>
    <property type="match status" value="1"/>
</dbReference>